<evidence type="ECO:0000313" key="2">
    <source>
        <dbReference type="EMBL" id="KLE34808.1"/>
    </source>
</evidence>
<keyword evidence="1" id="KW-0472">Membrane</keyword>
<name>A0A0G9MZU9_9SPHN</name>
<feature type="transmembrane region" description="Helical" evidence="1">
    <location>
        <begin position="344"/>
        <end position="366"/>
    </location>
</feature>
<feature type="transmembrane region" description="Helical" evidence="1">
    <location>
        <begin position="129"/>
        <end position="148"/>
    </location>
</feature>
<reference evidence="2 3" key="1">
    <citation type="submission" date="2015-04" db="EMBL/GenBank/DDBJ databases">
        <title>The draft genome sequence of Erythrobacter luteus KA37.</title>
        <authorList>
            <person name="Zhuang L."/>
            <person name="Liu Y."/>
            <person name="Shao Z."/>
        </authorList>
    </citation>
    <scope>NUCLEOTIDE SEQUENCE [LARGE SCALE GENOMIC DNA]</scope>
    <source>
        <strain evidence="2 3">KA37</strain>
    </source>
</reference>
<feature type="transmembrane region" description="Helical" evidence="1">
    <location>
        <begin position="202"/>
        <end position="233"/>
    </location>
</feature>
<accession>A0A0G9MZU9</accession>
<keyword evidence="1" id="KW-0812">Transmembrane</keyword>
<keyword evidence="1" id="KW-1133">Transmembrane helix</keyword>
<dbReference type="PATRIC" id="fig|1581420.6.peg.1403"/>
<evidence type="ECO:0008006" key="4">
    <source>
        <dbReference type="Google" id="ProtNLM"/>
    </source>
</evidence>
<dbReference type="Proteomes" id="UP000053464">
    <property type="component" value="Unassembled WGS sequence"/>
</dbReference>
<dbReference type="STRING" id="1581420.AAW00_06895"/>
<evidence type="ECO:0000313" key="3">
    <source>
        <dbReference type="Proteomes" id="UP000053464"/>
    </source>
</evidence>
<gene>
    <name evidence="2" type="ORF">AAW00_06895</name>
</gene>
<dbReference type="AlphaFoldDB" id="A0A0G9MZU9"/>
<organism evidence="2 3">
    <name type="scientific">Aurantiacibacter luteus</name>
    <dbReference type="NCBI Taxonomy" id="1581420"/>
    <lineage>
        <taxon>Bacteria</taxon>
        <taxon>Pseudomonadati</taxon>
        <taxon>Pseudomonadota</taxon>
        <taxon>Alphaproteobacteria</taxon>
        <taxon>Sphingomonadales</taxon>
        <taxon>Erythrobacteraceae</taxon>
        <taxon>Aurantiacibacter</taxon>
    </lineage>
</organism>
<feature type="transmembrane region" description="Helical" evidence="1">
    <location>
        <begin position="240"/>
        <end position="259"/>
    </location>
</feature>
<feature type="transmembrane region" description="Helical" evidence="1">
    <location>
        <begin position="160"/>
        <end position="182"/>
    </location>
</feature>
<evidence type="ECO:0000256" key="1">
    <source>
        <dbReference type="SAM" id="Phobius"/>
    </source>
</evidence>
<feature type="transmembrane region" description="Helical" evidence="1">
    <location>
        <begin position="294"/>
        <end position="313"/>
    </location>
</feature>
<dbReference type="EMBL" id="LBHB01000002">
    <property type="protein sequence ID" value="KLE34808.1"/>
    <property type="molecule type" value="Genomic_DNA"/>
</dbReference>
<protein>
    <recommendedName>
        <fullName evidence="4">DUF2029 domain-containing protein</fullName>
    </recommendedName>
</protein>
<keyword evidence="3" id="KW-1185">Reference proteome</keyword>
<sequence length="375" mass="40157">MKGRIRRRASDWDRFAHWAPGAAWLMLAAFSALLVGAALTERSAIYDAAPRVSSPVASTAPATSAGAEAAPGRDTDLQLYDVIAERVRAGDNYYQAAVEEQRARGFPVRPGLAVRLPTLAHVHAAVGPYGLMVLAALLGIGTLVAWHYRLRDISGTTNKLRIILLLVVIGAVMGLKPQYLALHEVWSGMLIALALGLYRPRRWWPALIAGALALAVRELALPFVLLMGALALLRGNRGEALAWGAVIALFGAGLVAHLGQVAQFTTPADPEGPNWFALRGLGGVTSNVALSSPLYLLPGWLAAPLALLPLLGWAGWRTRFGETGFLLCAGYSLLFAIAGRDNNFYWALMVMPVWFVGLAFVPRALASLWASARGN</sequence>
<proteinExistence type="predicted"/>
<comment type="caution">
    <text evidence="2">The sequence shown here is derived from an EMBL/GenBank/DDBJ whole genome shotgun (WGS) entry which is preliminary data.</text>
</comment>
<feature type="transmembrane region" description="Helical" evidence="1">
    <location>
        <begin position="320"/>
        <end position="338"/>
    </location>
</feature>
<feature type="transmembrane region" description="Helical" evidence="1">
    <location>
        <begin position="21"/>
        <end position="40"/>
    </location>
</feature>